<accession>A0A8X6GZX8</accession>
<proteinExistence type="predicted"/>
<sequence length="90" mass="10345">MVLVEFWKISKYTSTCETKISIVHLATLHEPQRSSGFRRNKSLSEYCAKDRVVTGVNYIKMRSLKSRIFSGLYKDMGAVHSSLLCHCESR</sequence>
<evidence type="ECO:0000313" key="1">
    <source>
        <dbReference type="EMBL" id="GFR14432.1"/>
    </source>
</evidence>
<gene>
    <name evidence="1" type="ORF">TNCT_139821</name>
</gene>
<name>A0A8X6GZX8_TRICU</name>
<organism evidence="1 2">
    <name type="scientific">Trichonephila clavata</name>
    <name type="common">Joro spider</name>
    <name type="synonym">Nephila clavata</name>
    <dbReference type="NCBI Taxonomy" id="2740835"/>
    <lineage>
        <taxon>Eukaryota</taxon>
        <taxon>Metazoa</taxon>
        <taxon>Ecdysozoa</taxon>
        <taxon>Arthropoda</taxon>
        <taxon>Chelicerata</taxon>
        <taxon>Arachnida</taxon>
        <taxon>Araneae</taxon>
        <taxon>Araneomorphae</taxon>
        <taxon>Entelegynae</taxon>
        <taxon>Araneoidea</taxon>
        <taxon>Nephilidae</taxon>
        <taxon>Trichonephila</taxon>
    </lineage>
</organism>
<keyword evidence="2" id="KW-1185">Reference proteome</keyword>
<dbReference type="EMBL" id="BMAO01007218">
    <property type="protein sequence ID" value="GFR14432.1"/>
    <property type="molecule type" value="Genomic_DNA"/>
</dbReference>
<dbReference type="Proteomes" id="UP000887116">
    <property type="component" value="Unassembled WGS sequence"/>
</dbReference>
<reference evidence="1" key="1">
    <citation type="submission" date="2020-07" db="EMBL/GenBank/DDBJ databases">
        <title>Multicomponent nature underlies the extraordinary mechanical properties of spider dragline silk.</title>
        <authorList>
            <person name="Kono N."/>
            <person name="Nakamura H."/>
            <person name="Mori M."/>
            <person name="Yoshida Y."/>
            <person name="Ohtoshi R."/>
            <person name="Malay A.D."/>
            <person name="Moran D.A.P."/>
            <person name="Tomita M."/>
            <person name="Numata K."/>
            <person name="Arakawa K."/>
        </authorList>
    </citation>
    <scope>NUCLEOTIDE SEQUENCE</scope>
</reference>
<comment type="caution">
    <text evidence="1">The sequence shown here is derived from an EMBL/GenBank/DDBJ whole genome shotgun (WGS) entry which is preliminary data.</text>
</comment>
<protein>
    <submittedName>
        <fullName evidence="1">Uncharacterized protein</fullName>
    </submittedName>
</protein>
<dbReference type="AlphaFoldDB" id="A0A8X6GZX8"/>
<evidence type="ECO:0000313" key="2">
    <source>
        <dbReference type="Proteomes" id="UP000887116"/>
    </source>
</evidence>